<protein>
    <submittedName>
        <fullName evidence="2">Uncharacterized protein</fullName>
    </submittedName>
</protein>
<dbReference type="AlphaFoldDB" id="A0A4S3JNJ8"/>
<evidence type="ECO:0000313" key="3">
    <source>
        <dbReference type="Proteomes" id="UP000308092"/>
    </source>
</evidence>
<dbReference type="STRING" id="1220188.A0A4S3JNJ8"/>
<organism evidence="2 3">
    <name type="scientific">Aspergillus tanneri</name>
    <dbReference type="NCBI Taxonomy" id="1220188"/>
    <lineage>
        <taxon>Eukaryota</taxon>
        <taxon>Fungi</taxon>
        <taxon>Dikarya</taxon>
        <taxon>Ascomycota</taxon>
        <taxon>Pezizomycotina</taxon>
        <taxon>Eurotiomycetes</taxon>
        <taxon>Eurotiomycetidae</taxon>
        <taxon>Eurotiales</taxon>
        <taxon>Aspergillaceae</taxon>
        <taxon>Aspergillus</taxon>
        <taxon>Aspergillus subgen. Circumdati</taxon>
    </lineage>
</organism>
<comment type="caution">
    <text evidence="2">The sequence shown here is derived from an EMBL/GenBank/DDBJ whole genome shotgun (WGS) entry which is preliminary data.</text>
</comment>
<keyword evidence="3" id="KW-1185">Reference proteome</keyword>
<sequence length="90" mass="9916">MHAIRTVHSDSSHQLQPIKNLSCPEQSQGRKVAFDADKEYTIGTALDLTFLRNIELGKLFKRTFQNMTTLFQLGGENVNVHGGGTLDGNG</sequence>
<reference evidence="2 3" key="1">
    <citation type="submission" date="2019-03" db="EMBL/GenBank/DDBJ databases">
        <title>The genome sequence of a newly discovered highly antifungal drug resistant Aspergillus species, Aspergillus tanneri NIH 1004.</title>
        <authorList>
            <person name="Mounaud S."/>
            <person name="Singh I."/>
            <person name="Joardar V."/>
            <person name="Pakala S."/>
            <person name="Pakala S."/>
            <person name="Venepally P."/>
            <person name="Hoover J."/>
            <person name="Nierman W."/>
            <person name="Chung J."/>
            <person name="Losada L."/>
        </authorList>
    </citation>
    <scope>NUCLEOTIDE SEQUENCE [LARGE SCALE GENOMIC DNA]</scope>
    <source>
        <strain evidence="2 3">NIH1004</strain>
    </source>
</reference>
<feature type="region of interest" description="Disordered" evidence="1">
    <location>
        <begin position="1"/>
        <end position="22"/>
    </location>
</feature>
<proteinExistence type="predicted"/>
<dbReference type="Proteomes" id="UP000308092">
    <property type="component" value="Unassembled WGS sequence"/>
</dbReference>
<name>A0A4S3JNJ8_9EURO</name>
<feature type="compositionally biased region" description="Polar residues" evidence="1">
    <location>
        <begin position="12"/>
        <end position="22"/>
    </location>
</feature>
<dbReference type="EMBL" id="SOSA01000087">
    <property type="protein sequence ID" value="THC97115.1"/>
    <property type="molecule type" value="Genomic_DNA"/>
</dbReference>
<evidence type="ECO:0000256" key="1">
    <source>
        <dbReference type="SAM" id="MobiDB-lite"/>
    </source>
</evidence>
<gene>
    <name evidence="2" type="ORF">EYZ11_003433</name>
</gene>
<dbReference type="VEuPathDB" id="FungiDB:EYZ11_003433"/>
<evidence type="ECO:0000313" key="2">
    <source>
        <dbReference type="EMBL" id="THC97115.1"/>
    </source>
</evidence>
<accession>A0A4S3JNJ8</accession>